<feature type="compositionally biased region" description="Low complexity" evidence="1">
    <location>
        <begin position="44"/>
        <end position="53"/>
    </location>
</feature>
<proteinExistence type="predicted"/>
<dbReference type="EMBL" id="MU152991">
    <property type="protein sequence ID" value="KAF9440023.1"/>
    <property type="molecule type" value="Genomic_DNA"/>
</dbReference>
<feature type="compositionally biased region" description="Low complexity" evidence="1">
    <location>
        <begin position="74"/>
        <end position="88"/>
    </location>
</feature>
<gene>
    <name evidence="2" type="ORF">P691DRAFT_768424</name>
</gene>
<accession>A0A9P5WWF2</accession>
<evidence type="ECO:0000256" key="1">
    <source>
        <dbReference type="SAM" id="MobiDB-lite"/>
    </source>
</evidence>
<protein>
    <submittedName>
        <fullName evidence="2">Uncharacterized protein</fullName>
    </submittedName>
</protein>
<evidence type="ECO:0000313" key="2">
    <source>
        <dbReference type="EMBL" id="KAF9440023.1"/>
    </source>
</evidence>
<comment type="caution">
    <text evidence="2">The sequence shown here is derived from an EMBL/GenBank/DDBJ whole genome shotgun (WGS) entry which is preliminary data.</text>
</comment>
<keyword evidence="3" id="KW-1185">Reference proteome</keyword>
<feature type="region of interest" description="Disordered" evidence="1">
    <location>
        <begin position="1"/>
        <end position="93"/>
    </location>
</feature>
<feature type="compositionally biased region" description="Polar residues" evidence="1">
    <location>
        <begin position="1"/>
        <end position="15"/>
    </location>
</feature>
<organism evidence="2 3">
    <name type="scientific">Macrolepiota fuliginosa MF-IS2</name>
    <dbReference type="NCBI Taxonomy" id="1400762"/>
    <lineage>
        <taxon>Eukaryota</taxon>
        <taxon>Fungi</taxon>
        <taxon>Dikarya</taxon>
        <taxon>Basidiomycota</taxon>
        <taxon>Agaricomycotina</taxon>
        <taxon>Agaricomycetes</taxon>
        <taxon>Agaricomycetidae</taxon>
        <taxon>Agaricales</taxon>
        <taxon>Agaricineae</taxon>
        <taxon>Agaricaceae</taxon>
        <taxon>Macrolepiota</taxon>
    </lineage>
</organism>
<sequence length="120" mass="12350">MSSLPRPLDTSSCQMTAAMAPSGQPVSSAIADMEPYNKISGQPSGAASASSLAEARRGEEAFYRQSELPTLVASQTGSRSSSSLGYHSQTGSGGVFSSAHDFSIGHMNAVEAQSVGTQIY</sequence>
<name>A0A9P5WWF2_9AGAR</name>
<dbReference type="AlphaFoldDB" id="A0A9P5WWF2"/>
<dbReference type="Proteomes" id="UP000807342">
    <property type="component" value="Unassembled WGS sequence"/>
</dbReference>
<reference evidence="2" key="1">
    <citation type="submission" date="2020-11" db="EMBL/GenBank/DDBJ databases">
        <authorList>
            <consortium name="DOE Joint Genome Institute"/>
            <person name="Ahrendt S."/>
            <person name="Riley R."/>
            <person name="Andreopoulos W."/>
            <person name="Labutti K."/>
            <person name="Pangilinan J."/>
            <person name="Ruiz-Duenas F.J."/>
            <person name="Barrasa J.M."/>
            <person name="Sanchez-Garcia M."/>
            <person name="Camarero S."/>
            <person name="Miyauchi S."/>
            <person name="Serrano A."/>
            <person name="Linde D."/>
            <person name="Babiker R."/>
            <person name="Drula E."/>
            <person name="Ayuso-Fernandez I."/>
            <person name="Pacheco R."/>
            <person name="Padilla G."/>
            <person name="Ferreira P."/>
            <person name="Barriuso J."/>
            <person name="Kellner H."/>
            <person name="Castanera R."/>
            <person name="Alfaro M."/>
            <person name="Ramirez L."/>
            <person name="Pisabarro A.G."/>
            <person name="Kuo A."/>
            <person name="Tritt A."/>
            <person name="Lipzen A."/>
            <person name="He G."/>
            <person name="Yan M."/>
            <person name="Ng V."/>
            <person name="Cullen D."/>
            <person name="Martin F."/>
            <person name="Rosso M.-N."/>
            <person name="Henrissat B."/>
            <person name="Hibbett D."/>
            <person name="Martinez A.T."/>
            <person name="Grigoriev I.V."/>
        </authorList>
    </citation>
    <scope>NUCLEOTIDE SEQUENCE</scope>
    <source>
        <strain evidence="2">MF-IS2</strain>
    </source>
</reference>
<evidence type="ECO:0000313" key="3">
    <source>
        <dbReference type="Proteomes" id="UP000807342"/>
    </source>
</evidence>